<dbReference type="EMBL" id="CP001681">
    <property type="protein sequence ID" value="ACU04741.1"/>
    <property type="molecule type" value="Genomic_DNA"/>
</dbReference>
<dbReference type="OrthoDB" id="9766750at2"/>
<evidence type="ECO:0008006" key="3">
    <source>
        <dbReference type="Google" id="ProtNLM"/>
    </source>
</evidence>
<dbReference type="HOGENOM" id="CLU_024854_0_0_10"/>
<evidence type="ECO:0000313" key="1">
    <source>
        <dbReference type="EMBL" id="ACU04741.1"/>
    </source>
</evidence>
<dbReference type="KEGG" id="phe:Phep_2537"/>
<dbReference type="SUPFAM" id="SSF47781">
    <property type="entry name" value="RuvA domain 2-like"/>
    <property type="match status" value="1"/>
</dbReference>
<reference evidence="1 2" key="1">
    <citation type="journal article" date="2009" name="Stand. Genomic Sci.">
        <title>Complete genome sequence of Pedobacter heparinus type strain (HIM 762-3).</title>
        <authorList>
            <person name="Han C."/>
            <person name="Spring S."/>
            <person name="Lapidus A."/>
            <person name="Del Rio T.G."/>
            <person name="Tice H."/>
            <person name="Copeland A."/>
            <person name="Cheng J.F."/>
            <person name="Lucas S."/>
            <person name="Chen F."/>
            <person name="Nolan M."/>
            <person name="Bruce D."/>
            <person name="Goodwin L."/>
            <person name="Pitluck S."/>
            <person name="Ivanova N."/>
            <person name="Mavromatis K."/>
            <person name="Mikhailova N."/>
            <person name="Pati A."/>
            <person name="Chen A."/>
            <person name="Palaniappan K."/>
            <person name="Land M."/>
            <person name="Hauser L."/>
            <person name="Chang Y.J."/>
            <person name="Jeffries C.C."/>
            <person name="Saunders E."/>
            <person name="Chertkov O."/>
            <person name="Brettin T."/>
            <person name="Goker M."/>
            <person name="Rohde M."/>
            <person name="Bristow J."/>
            <person name="Eisen J.A."/>
            <person name="Markowitz V."/>
            <person name="Hugenholtz P."/>
            <person name="Kyrpides N.C."/>
            <person name="Klenk H.P."/>
            <person name="Detter J.C."/>
        </authorList>
    </citation>
    <scope>NUCLEOTIDE SEQUENCE [LARGE SCALE GENOMIC DNA]</scope>
    <source>
        <strain evidence="2">ATCC 13125 / DSM 2366 / CIP 104194 / JCM 7457 / NBRC 12017 / NCIMB 9290 / NRRL B-14731 / HIM 762-3</strain>
    </source>
</reference>
<organism evidence="1 2">
    <name type="scientific">Pedobacter heparinus (strain ATCC 13125 / DSM 2366 / CIP 104194 / JCM 7457 / NBRC 12017 / NCIMB 9290 / NRRL B-14731 / HIM 762-3)</name>
    <dbReference type="NCBI Taxonomy" id="485917"/>
    <lineage>
        <taxon>Bacteria</taxon>
        <taxon>Pseudomonadati</taxon>
        <taxon>Bacteroidota</taxon>
        <taxon>Sphingobacteriia</taxon>
        <taxon>Sphingobacteriales</taxon>
        <taxon>Sphingobacteriaceae</taxon>
        <taxon>Pedobacter</taxon>
    </lineage>
</organism>
<dbReference type="eggNOG" id="COG1555">
    <property type="taxonomic scope" value="Bacteria"/>
</dbReference>
<evidence type="ECO:0000313" key="2">
    <source>
        <dbReference type="Proteomes" id="UP000000852"/>
    </source>
</evidence>
<dbReference type="InterPro" id="IPR010994">
    <property type="entry name" value="RuvA_2-like"/>
</dbReference>
<sequence>MRILYLLFFLLCRLNPSRAQEEEKIRDLIENQAENVTDEDDLSELTERLAFFRKHPINLNQTTAEVLKSLIFLSPLQIGNFFNYLANGNRLLDVLELQAIPGFDTVTISKLLPFVTISVPKIYEHIKLRQLRTAAEHDLILRYSTLLQQQKGFRDLPGSRYLGTPEKILLRYRYIFPGFASAALIMEKDAGEPFFNKKTGMDHLSAHLALYNLGRIRKLVVGDYSLQFGQGLTLWSGFAFGKGPDITSVATKDAGLKPYTSSNEASFFRGVASTIDLGKNINFSPFISYRELDASLKAMPDSSYTLSNIGISGLHRTATELKNQKRLSQLVYGAALQYITDNLNIGLVSYQSAYQHLFVTGSQLYNKYSFTGKSLSNAGLHYNYTYNSIYFYGELGKSLKSGWAILNAAMATLSPKTSVVLLYRNYDKDYHNFFSRAVGEATETNNEQGLYMGLNYMPVKNLICSVYGDYFKFPWLKYRVDAASSGYELLAQLVYTKGKILKATLRFKREQKQQNPDADNSYKQLVNVLKQSYRLEWNWKINQKINFHQRTEITQYQKDINKIETGYLIYKDVDYTPMSSPISANLRLAYFNTPSYNSRIYAYEDDVLYGAGSGVYSGKGIRSYLNIKYHLMKKMDIWGRYALSLYRQTTTIGSGLDEIEGNCKTEVKFQVRYQF</sequence>
<dbReference type="Proteomes" id="UP000000852">
    <property type="component" value="Chromosome"/>
</dbReference>
<dbReference type="RefSeq" id="WP_015808353.1">
    <property type="nucleotide sequence ID" value="NC_013061.1"/>
</dbReference>
<protein>
    <recommendedName>
        <fullName evidence="3">Helix-hairpin-helix domain-containing protein</fullName>
    </recommendedName>
</protein>
<name>C6XZP5_PEDHD</name>
<dbReference type="AlphaFoldDB" id="C6XZP5"/>
<gene>
    <name evidence="1" type="ordered locus">Phep_2537</name>
</gene>
<proteinExistence type="predicted"/>
<dbReference type="STRING" id="485917.Phep_2537"/>
<keyword evidence="2" id="KW-1185">Reference proteome</keyword>
<accession>C6XZP5</accession>